<dbReference type="PANTHER" id="PTHR43394:SF1">
    <property type="entry name" value="ATP-BINDING CASSETTE SUB-FAMILY B MEMBER 10, MITOCHONDRIAL"/>
    <property type="match status" value="1"/>
</dbReference>
<dbReference type="FunFam" id="3.40.50.300:FF:000299">
    <property type="entry name" value="ABC transporter ATP-binding protein/permease"/>
    <property type="match status" value="1"/>
</dbReference>
<dbReference type="Pfam" id="PF03412">
    <property type="entry name" value="Peptidase_C39"/>
    <property type="match status" value="1"/>
</dbReference>
<dbReference type="PANTHER" id="PTHR43394">
    <property type="entry name" value="ATP-DEPENDENT PERMEASE MDL1, MITOCHONDRIAL"/>
    <property type="match status" value="1"/>
</dbReference>
<keyword evidence="8" id="KW-0067">ATP-binding</keyword>
<dbReference type="Pfam" id="PF00664">
    <property type="entry name" value="ABC_membrane"/>
    <property type="match status" value="1"/>
</dbReference>
<evidence type="ECO:0000259" key="12">
    <source>
        <dbReference type="PROSITE" id="PS50893"/>
    </source>
</evidence>
<dbReference type="Proteomes" id="UP000255036">
    <property type="component" value="Unassembled WGS sequence"/>
</dbReference>
<dbReference type="GO" id="GO:0005886">
    <property type="term" value="C:plasma membrane"/>
    <property type="evidence" value="ECO:0007669"/>
    <property type="project" value="UniProtKB-SubCell"/>
</dbReference>
<feature type="transmembrane region" description="Helical" evidence="11">
    <location>
        <begin position="415"/>
        <end position="442"/>
    </location>
</feature>
<dbReference type="InterPro" id="IPR011527">
    <property type="entry name" value="ABC1_TM_dom"/>
</dbReference>
<reference evidence="15 16" key="1">
    <citation type="submission" date="2018-07" db="EMBL/GenBank/DDBJ databases">
        <title>Anaerosacharophilus polymeroproducens gen. nov. sp. nov., an anaerobic bacterium isolated from salt field.</title>
        <authorList>
            <person name="Kim W."/>
            <person name="Yang S.-H."/>
            <person name="Oh J."/>
            <person name="Lee J.-H."/>
            <person name="Kwon K.K."/>
        </authorList>
    </citation>
    <scope>NUCLEOTIDE SEQUENCE [LARGE SCALE GENOMIC DNA]</scope>
    <source>
        <strain evidence="15 16">MCWD5</strain>
    </source>
</reference>
<dbReference type="EMBL" id="QRCT01000012">
    <property type="protein sequence ID" value="RDU24646.1"/>
    <property type="molecule type" value="Genomic_DNA"/>
</dbReference>
<evidence type="ECO:0000256" key="4">
    <source>
        <dbReference type="ARBA" id="ARBA00022692"/>
    </source>
</evidence>
<evidence type="ECO:0000256" key="6">
    <source>
        <dbReference type="ARBA" id="ARBA00022801"/>
    </source>
</evidence>
<comment type="caution">
    <text evidence="15">The sequence shown here is derived from an EMBL/GenBank/DDBJ whole genome shotgun (WGS) entry which is preliminary data.</text>
</comment>
<dbReference type="PROSITE" id="PS50893">
    <property type="entry name" value="ABC_TRANSPORTER_2"/>
    <property type="match status" value="1"/>
</dbReference>
<proteinExistence type="predicted"/>
<name>A0A371AYK3_9FIRM</name>
<keyword evidence="3" id="KW-1003">Cell membrane</keyword>
<evidence type="ECO:0000256" key="8">
    <source>
        <dbReference type="ARBA" id="ARBA00022840"/>
    </source>
</evidence>
<dbReference type="SUPFAM" id="SSF90123">
    <property type="entry name" value="ABC transporter transmembrane region"/>
    <property type="match status" value="1"/>
</dbReference>
<evidence type="ECO:0000256" key="5">
    <source>
        <dbReference type="ARBA" id="ARBA00022741"/>
    </source>
</evidence>
<dbReference type="SUPFAM" id="SSF52540">
    <property type="entry name" value="P-loop containing nucleoside triphosphate hydrolases"/>
    <property type="match status" value="1"/>
</dbReference>
<dbReference type="Gene3D" id="1.20.1560.10">
    <property type="entry name" value="ABC transporter type 1, transmembrane domain"/>
    <property type="match status" value="1"/>
</dbReference>
<comment type="subcellular location">
    <subcellularLocation>
        <location evidence="1">Cell membrane</location>
        <topology evidence="1">Multi-pass membrane protein</topology>
    </subcellularLocation>
</comment>
<evidence type="ECO:0000256" key="2">
    <source>
        <dbReference type="ARBA" id="ARBA00022448"/>
    </source>
</evidence>
<evidence type="ECO:0000256" key="7">
    <source>
        <dbReference type="ARBA" id="ARBA00022807"/>
    </source>
</evidence>
<dbReference type="InterPro" id="IPR005074">
    <property type="entry name" value="Peptidase_C39"/>
</dbReference>
<dbReference type="InterPro" id="IPR027417">
    <property type="entry name" value="P-loop_NTPase"/>
</dbReference>
<feature type="domain" description="ABC transmembrane type-1" evidence="13">
    <location>
        <begin position="172"/>
        <end position="450"/>
    </location>
</feature>
<feature type="transmembrane region" description="Helical" evidence="11">
    <location>
        <begin position="386"/>
        <end position="409"/>
    </location>
</feature>
<dbReference type="InterPro" id="IPR017871">
    <property type="entry name" value="ABC_transporter-like_CS"/>
</dbReference>
<keyword evidence="6" id="KW-0378">Hydrolase</keyword>
<dbReference type="InterPro" id="IPR003439">
    <property type="entry name" value="ABC_transporter-like_ATP-bd"/>
</dbReference>
<keyword evidence="5" id="KW-0547">Nucleotide-binding</keyword>
<dbReference type="AlphaFoldDB" id="A0A371AYK3"/>
<protein>
    <submittedName>
        <fullName evidence="15">Peptidase domain-containing ABC transporter</fullName>
    </submittedName>
</protein>
<keyword evidence="7" id="KW-0788">Thiol protease</keyword>
<dbReference type="GO" id="GO:0008234">
    <property type="term" value="F:cysteine-type peptidase activity"/>
    <property type="evidence" value="ECO:0007669"/>
    <property type="project" value="UniProtKB-KW"/>
</dbReference>
<dbReference type="GO" id="GO:0015421">
    <property type="term" value="F:ABC-type oligopeptide transporter activity"/>
    <property type="evidence" value="ECO:0007669"/>
    <property type="project" value="TreeGrafter"/>
</dbReference>
<dbReference type="GO" id="GO:0006508">
    <property type="term" value="P:proteolysis"/>
    <property type="evidence" value="ECO:0007669"/>
    <property type="project" value="InterPro"/>
</dbReference>
<feature type="transmembrane region" description="Helical" evidence="11">
    <location>
        <begin position="306"/>
        <end position="325"/>
    </location>
</feature>
<evidence type="ECO:0000259" key="14">
    <source>
        <dbReference type="PROSITE" id="PS50990"/>
    </source>
</evidence>
<feature type="domain" description="ABC transporter" evidence="12">
    <location>
        <begin position="482"/>
        <end position="715"/>
    </location>
</feature>
<keyword evidence="7" id="KW-0645">Protease</keyword>
<feature type="transmembrane region" description="Helical" evidence="11">
    <location>
        <begin position="278"/>
        <end position="300"/>
    </location>
</feature>
<evidence type="ECO:0000259" key="13">
    <source>
        <dbReference type="PROSITE" id="PS50929"/>
    </source>
</evidence>
<keyword evidence="2" id="KW-0813">Transport</keyword>
<keyword evidence="16" id="KW-1185">Reference proteome</keyword>
<keyword evidence="10 11" id="KW-0472">Membrane</keyword>
<keyword evidence="9 11" id="KW-1133">Transmembrane helix</keyword>
<dbReference type="Gene3D" id="3.90.70.10">
    <property type="entry name" value="Cysteine proteinases"/>
    <property type="match status" value="1"/>
</dbReference>
<dbReference type="Pfam" id="PF00005">
    <property type="entry name" value="ABC_tran"/>
    <property type="match status" value="1"/>
</dbReference>
<dbReference type="PROSITE" id="PS50929">
    <property type="entry name" value="ABC_TM1F"/>
    <property type="match status" value="1"/>
</dbReference>
<dbReference type="PROSITE" id="PS50990">
    <property type="entry name" value="PEPTIDASE_C39"/>
    <property type="match status" value="1"/>
</dbReference>
<evidence type="ECO:0000256" key="10">
    <source>
        <dbReference type="ARBA" id="ARBA00023136"/>
    </source>
</evidence>
<evidence type="ECO:0000256" key="1">
    <source>
        <dbReference type="ARBA" id="ARBA00004651"/>
    </source>
</evidence>
<dbReference type="PROSITE" id="PS00211">
    <property type="entry name" value="ABC_TRANSPORTER_1"/>
    <property type="match status" value="1"/>
</dbReference>
<feature type="transmembrane region" description="Helical" evidence="11">
    <location>
        <begin position="167"/>
        <end position="189"/>
    </location>
</feature>
<feature type="domain" description="Peptidase C39" evidence="14">
    <location>
        <begin position="19"/>
        <end position="138"/>
    </location>
</feature>
<dbReference type="Gene3D" id="3.40.50.300">
    <property type="entry name" value="P-loop containing nucleotide triphosphate hydrolases"/>
    <property type="match status" value="1"/>
</dbReference>
<dbReference type="InterPro" id="IPR039421">
    <property type="entry name" value="Type_1_exporter"/>
</dbReference>
<dbReference type="CDD" id="cd18555">
    <property type="entry name" value="ABC_6TM_T1SS_like"/>
    <property type="match status" value="1"/>
</dbReference>
<feature type="transmembrane region" description="Helical" evidence="11">
    <location>
        <begin position="209"/>
        <end position="225"/>
    </location>
</feature>
<gene>
    <name evidence="15" type="ORF">DWV06_04045</name>
</gene>
<dbReference type="SMART" id="SM00382">
    <property type="entry name" value="AAA"/>
    <property type="match status" value="1"/>
</dbReference>
<dbReference type="InterPro" id="IPR003593">
    <property type="entry name" value="AAA+_ATPase"/>
</dbReference>
<organism evidence="15 16">
    <name type="scientific">Anaerosacchariphilus polymeriproducens</name>
    <dbReference type="NCBI Taxonomy" id="1812858"/>
    <lineage>
        <taxon>Bacteria</taxon>
        <taxon>Bacillati</taxon>
        <taxon>Bacillota</taxon>
        <taxon>Clostridia</taxon>
        <taxon>Lachnospirales</taxon>
        <taxon>Lachnospiraceae</taxon>
        <taxon>Anaerosacchariphilus</taxon>
    </lineage>
</organism>
<evidence type="ECO:0000313" key="15">
    <source>
        <dbReference type="EMBL" id="RDU24646.1"/>
    </source>
</evidence>
<keyword evidence="4 11" id="KW-0812">Transmembrane</keyword>
<dbReference type="GO" id="GO:0016887">
    <property type="term" value="F:ATP hydrolysis activity"/>
    <property type="evidence" value="ECO:0007669"/>
    <property type="project" value="InterPro"/>
</dbReference>
<evidence type="ECO:0000313" key="16">
    <source>
        <dbReference type="Proteomes" id="UP000255036"/>
    </source>
</evidence>
<evidence type="ECO:0000256" key="11">
    <source>
        <dbReference type="SAM" id="Phobius"/>
    </source>
</evidence>
<accession>A0A371AYK3</accession>
<evidence type="ECO:0000256" key="3">
    <source>
        <dbReference type="ARBA" id="ARBA00022475"/>
    </source>
</evidence>
<dbReference type="InterPro" id="IPR036640">
    <property type="entry name" value="ABC1_TM_sf"/>
</dbReference>
<evidence type="ECO:0000256" key="9">
    <source>
        <dbReference type="ARBA" id="ARBA00022989"/>
    </source>
</evidence>
<sequence>MRKRVDCMKHLRKVPYVEQMQQTECGLCCIAMILKYYKSNETLGNIRDELEVGRDGLELSNMERFFQQKGMDTEISTVSINKLHQVKLPAIILWNEEQYVILESINQKMAVIIDPAYGKIKKTYEEMKEEYSNVVMTVSPTKMFVPEKKKRWIWGSLLKRVGQRKEVFIRTTVISVITYGIQLILPILIESMIDLTTHKTNKMQVKYCIYFVLATILIYGIMSFIRQKSVIDLQMEVDTHLTKETFSKLMKLPYKYFESRANGDLLFRLNSLNIIRDLISQHIITGVIQLGYAIVIIGYLLDKSVLLTGVTIGIFVINGLFIFLMRPKILEANQNQIIENTKLQSIQSETIYSMFGIKAAGMESEIENNWSNRYRRSMKAYKKKNIILNIYTTIITVFQTVGPFCILLLGLKLCIMGHVTIGAVIASYSLASTFIGTSVSLFNMWNDFSLASSYLERINDITEAKEEVKPQNPMKVNITGEVEFQNVSFAYTNTSDYVIKNLSFKIKKGEKTAIVGTSGSGKSTLTKLLLGLYEPTEGEIFYDGVNIKDIDKTELRKQIGVVPQDMSLFNKTILENIVLNSEDIDMEIIKNATDIAQVRQEIEEMPMKYNTLISDMGMNLSGGQRQRIVLARAVVNNPKLIILDEATSSLDTVNERKVSNYFKKSGSTRIVVAHRMSTIIDSDKILVLNNGSLIESGTHQELLQVNGVYKNLYNSNESNGLKLA</sequence>
<dbReference type="GO" id="GO:0005524">
    <property type="term" value="F:ATP binding"/>
    <property type="evidence" value="ECO:0007669"/>
    <property type="project" value="UniProtKB-KW"/>
</dbReference>